<accession>A0A6H1U0W0</accession>
<keyword evidence="1" id="KW-0808">Transferase</keyword>
<dbReference type="Gene3D" id="3.40.50.150">
    <property type="entry name" value="Vaccinia Virus protein VP39"/>
    <property type="match status" value="1"/>
</dbReference>
<dbReference type="KEGG" id="oxy:HCG48_19360"/>
<dbReference type="GO" id="GO:0008168">
    <property type="term" value="F:methyltransferase activity"/>
    <property type="evidence" value="ECO:0007669"/>
    <property type="project" value="UniProtKB-KW"/>
</dbReference>
<dbReference type="GO" id="GO:0032259">
    <property type="term" value="P:methylation"/>
    <property type="evidence" value="ECO:0007669"/>
    <property type="project" value="UniProtKB-KW"/>
</dbReference>
<dbReference type="CDD" id="cd02440">
    <property type="entry name" value="AdoMet_MTases"/>
    <property type="match status" value="1"/>
</dbReference>
<protein>
    <submittedName>
        <fullName evidence="1">Class I SAM-dependent methyltransferase</fullName>
    </submittedName>
</protein>
<evidence type="ECO:0000313" key="1">
    <source>
        <dbReference type="EMBL" id="QIZ72474.1"/>
    </source>
</evidence>
<gene>
    <name evidence="1" type="ORF">HCG48_19360</name>
</gene>
<dbReference type="Pfam" id="PF13489">
    <property type="entry name" value="Methyltransf_23"/>
    <property type="match status" value="1"/>
</dbReference>
<dbReference type="AlphaFoldDB" id="A0A6H1U0W0"/>
<dbReference type="Proteomes" id="UP000500857">
    <property type="component" value="Chromosome"/>
</dbReference>
<reference evidence="1 2" key="1">
    <citation type="submission" date="2020-04" db="EMBL/GenBank/DDBJ databases">
        <authorList>
            <person name="Basu S."/>
            <person name="Maruthanayagam V."/>
            <person name="Chakraborty S."/>
            <person name="Pramanik A."/>
            <person name="Mukherjee J."/>
            <person name="Brink B."/>
        </authorList>
    </citation>
    <scope>NUCLEOTIDE SEQUENCE [LARGE SCALE GENOMIC DNA]</scope>
    <source>
        <strain evidence="1 2">AP17</strain>
    </source>
</reference>
<dbReference type="EMBL" id="CP051167">
    <property type="protein sequence ID" value="QIZ72474.1"/>
    <property type="molecule type" value="Genomic_DNA"/>
</dbReference>
<dbReference type="SUPFAM" id="SSF53335">
    <property type="entry name" value="S-adenosyl-L-methionine-dependent methyltransferases"/>
    <property type="match status" value="1"/>
</dbReference>
<dbReference type="PANTHER" id="PTHR43861">
    <property type="entry name" value="TRANS-ACONITATE 2-METHYLTRANSFERASE-RELATED"/>
    <property type="match status" value="1"/>
</dbReference>
<dbReference type="RefSeq" id="WP_168570622.1">
    <property type="nucleotide sequence ID" value="NZ_CP051167.1"/>
</dbReference>
<name>A0A6H1U0W0_9CYAN</name>
<keyword evidence="1" id="KW-0489">Methyltransferase</keyword>
<sequence>MTSSPLDYEFPYKDDRLKETHFYLMKPFLSLLGDPVSQEGKPLRILDLGCGNGSFSHWLAEYGYCVVGVEESSQGVAIARRSFPDCSFFQGSIYDLPYEEIGDSFDRVIAVEVIEHLFYPKELVKVAKRCLKPNGKLILTTPYHGYLKNLALSLSGRMDAHFHVDRDGGHIKFFSVQTLSELLRSHGYTDLEFAFAGRLPYLWKSMLCACRPAGDLG</sequence>
<dbReference type="InterPro" id="IPR029063">
    <property type="entry name" value="SAM-dependent_MTases_sf"/>
</dbReference>
<organism evidence="1 2">
    <name type="scientific">Oxynema aestuarii AP17</name>
    <dbReference type="NCBI Taxonomy" id="2064643"/>
    <lineage>
        <taxon>Bacteria</taxon>
        <taxon>Bacillati</taxon>
        <taxon>Cyanobacteriota</taxon>
        <taxon>Cyanophyceae</taxon>
        <taxon>Oscillatoriophycideae</taxon>
        <taxon>Oscillatoriales</taxon>
        <taxon>Oscillatoriaceae</taxon>
        <taxon>Oxynema</taxon>
        <taxon>Oxynema aestuarii</taxon>
    </lineage>
</organism>
<keyword evidence="2" id="KW-1185">Reference proteome</keyword>
<evidence type="ECO:0000313" key="2">
    <source>
        <dbReference type="Proteomes" id="UP000500857"/>
    </source>
</evidence>
<proteinExistence type="predicted"/>